<protein>
    <submittedName>
        <fullName evidence="1">Uncharacterized protein</fullName>
    </submittedName>
</protein>
<gene>
    <name evidence="1" type="ORF">EFREU_v1c03710</name>
</gene>
<keyword evidence="2" id="KW-1185">Reference proteome</keyword>
<reference evidence="1 2" key="1">
    <citation type="submission" date="2017-11" db="EMBL/GenBank/DDBJ databases">
        <title>Genome sequence of Entomoplasma freundtii BARC 318 (ATCC 51999).</title>
        <authorList>
            <person name="Lo W.-S."/>
            <person name="Gasparich G.E."/>
            <person name="Kuo C.-H."/>
        </authorList>
    </citation>
    <scope>NUCLEOTIDE SEQUENCE [LARGE SCALE GENOMIC DNA]</scope>
    <source>
        <strain evidence="1 2">BARC 318</strain>
    </source>
</reference>
<sequence>MMRSFSYFRNTRYLVTTAVLLAVLFIMALPTIFIKIGDSSFQIADGLYMALICVIPGPMMLIDGILWPTFFDLASGGMAYIPMSILVRVLMFAVIKLFKKPLTVYGALAFAGLMLFFYLPYNYGINLSLGKEQATAYMLKEFIVDVIQYGISLMVSVLLVTLFRRPKMRVLFDFSYLKPVSATPTAAKDRVGNYKRPFRRWREGTGYKHHDSQTNQKSTIIIDEEITLTESNIASQDLDSRVEFEEITNTTIFHPSDQPEDLTNDDEKSKK</sequence>
<evidence type="ECO:0000313" key="1">
    <source>
        <dbReference type="EMBL" id="ATZ16397.1"/>
    </source>
</evidence>
<organism evidence="1 2">
    <name type="scientific">Entomoplasma freundtii</name>
    <dbReference type="NCBI Taxonomy" id="74700"/>
    <lineage>
        <taxon>Bacteria</taxon>
        <taxon>Bacillati</taxon>
        <taxon>Mycoplasmatota</taxon>
        <taxon>Mollicutes</taxon>
        <taxon>Entomoplasmatales</taxon>
        <taxon>Entomoplasmataceae</taxon>
        <taxon>Entomoplasma</taxon>
    </lineage>
</organism>
<dbReference type="Proteomes" id="UP000232222">
    <property type="component" value="Chromosome"/>
</dbReference>
<dbReference type="OrthoDB" id="389711at2"/>
<accession>A0A2K8NRJ7</accession>
<dbReference type="EMBL" id="CP024962">
    <property type="protein sequence ID" value="ATZ16397.1"/>
    <property type="molecule type" value="Genomic_DNA"/>
</dbReference>
<dbReference type="KEGG" id="efr:EFREU_v1c03710"/>
<dbReference type="NCBIfam" id="TIGR04522">
    <property type="entry name" value="EcfS_MSC_0063"/>
    <property type="match status" value="1"/>
</dbReference>
<dbReference type="RefSeq" id="WP_100609346.1">
    <property type="nucleotide sequence ID" value="NZ_CP024962.1"/>
</dbReference>
<name>A0A2K8NRJ7_9MOLU</name>
<evidence type="ECO:0000313" key="2">
    <source>
        <dbReference type="Proteomes" id="UP000232222"/>
    </source>
</evidence>
<dbReference type="InterPro" id="IPR030945">
    <property type="entry name" value="EcfS_MSC_0063"/>
</dbReference>
<dbReference type="AlphaFoldDB" id="A0A2K8NRJ7"/>
<dbReference type="Gene3D" id="1.10.1760.20">
    <property type="match status" value="1"/>
</dbReference>
<proteinExistence type="predicted"/>